<accession>A0AAJ1B3N2</accession>
<evidence type="ECO:0000313" key="1">
    <source>
        <dbReference type="EMBL" id="MCB5496112.1"/>
    </source>
</evidence>
<evidence type="ECO:0000313" key="2">
    <source>
        <dbReference type="Proteomes" id="UP001297422"/>
    </source>
</evidence>
<sequence>AMHDSKPSVRKTSKLTVVEKPLLPSDMDLEGVIGNKLESIALPEGWGWVNPNMVIDTHTGEYEIIYTKVDFSNPVKVTV</sequence>
<dbReference type="RefSeq" id="WP_226973608.1">
    <property type="nucleotide sequence ID" value="NZ_JAJBNC010000398.1"/>
</dbReference>
<organism evidence="1 2">
    <name type="scientific">Mediterraneibacter gnavus</name>
    <name type="common">Ruminococcus gnavus</name>
    <dbReference type="NCBI Taxonomy" id="33038"/>
    <lineage>
        <taxon>Bacteria</taxon>
        <taxon>Bacillati</taxon>
        <taxon>Bacillota</taxon>
        <taxon>Clostridia</taxon>
        <taxon>Lachnospirales</taxon>
        <taxon>Lachnospiraceae</taxon>
        <taxon>Mediterraneibacter</taxon>
    </lineage>
</organism>
<comment type="caution">
    <text evidence="1">The sequence shown here is derived from an EMBL/GenBank/DDBJ whole genome shotgun (WGS) entry which is preliminary data.</text>
</comment>
<feature type="non-terminal residue" evidence="1">
    <location>
        <position position="1"/>
    </location>
</feature>
<name>A0AAJ1B3N2_MEDGN</name>
<reference evidence="1" key="1">
    <citation type="submission" date="2021-10" db="EMBL/GenBank/DDBJ databases">
        <title>Collection of gut derived symbiotic bacterial strains cultured from healthy donors.</title>
        <authorList>
            <person name="Lin H."/>
            <person name="Littmann E."/>
            <person name="Claire K."/>
            <person name="Pamer E."/>
        </authorList>
    </citation>
    <scope>NUCLEOTIDE SEQUENCE</scope>
    <source>
        <strain evidence="1">MSK.23.4</strain>
    </source>
</reference>
<protein>
    <submittedName>
        <fullName evidence="1">Uncharacterized protein</fullName>
    </submittedName>
</protein>
<dbReference type="AlphaFoldDB" id="A0AAJ1B3N2"/>
<gene>
    <name evidence="1" type="ORF">LIQ10_20735</name>
</gene>
<proteinExistence type="predicted"/>
<feature type="non-terminal residue" evidence="1">
    <location>
        <position position="79"/>
    </location>
</feature>
<dbReference type="Proteomes" id="UP001297422">
    <property type="component" value="Unassembled WGS sequence"/>
</dbReference>
<dbReference type="EMBL" id="JAJBNC010000398">
    <property type="protein sequence ID" value="MCB5496112.1"/>
    <property type="molecule type" value="Genomic_DNA"/>
</dbReference>